<dbReference type="EMBL" id="VRMN01000001">
    <property type="protein sequence ID" value="KAA8499261.1"/>
    <property type="molecule type" value="Genomic_DNA"/>
</dbReference>
<keyword evidence="1" id="KW-0472">Membrane</keyword>
<name>A0A5J4Z5X4_PORPP</name>
<keyword evidence="3" id="KW-1185">Reference proteome</keyword>
<reference evidence="3" key="1">
    <citation type="journal article" date="2019" name="Nat. Commun.">
        <title>Expansion of phycobilisome linker gene families in mesophilic red algae.</title>
        <authorList>
            <person name="Lee J."/>
            <person name="Kim D."/>
            <person name="Bhattacharya D."/>
            <person name="Yoon H.S."/>
        </authorList>
    </citation>
    <scope>NUCLEOTIDE SEQUENCE [LARGE SCALE GENOMIC DNA]</scope>
    <source>
        <strain evidence="3">CCMP 1328</strain>
    </source>
</reference>
<evidence type="ECO:0000256" key="1">
    <source>
        <dbReference type="SAM" id="Phobius"/>
    </source>
</evidence>
<accession>A0A5J4Z5X4</accession>
<proteinExistence type="predicted"/>
<keyword evidence="1" id="KW-1133">Transmembrane helix</keyword>
<dbReference type="Proteomes" id="UP000324585">
    <property type="component" value="Unassembled WGS sequence"/>
</dbReference>
<evidence type="ECO:0000313" key="2">
    <source>
        <dbReference type="EMBL" id="KAA8499261.1"/>
    </source>
</evidence>
<evidence type="ECO:0000313" key="3">
    <source>
        <dbReference type="Proteomes" id="UP000324585"/>
    </source>
</evidence>
<protein>
    <submittedName>
        <fullName evidence="2">Uncharacterized protein</fullName>
    </submittedName>
</protein>
<organism evidence="2 3">
    <name type="scientific">Porphyridium purpureum</name>
    <name type="common">Red alga</name>
    <name type="synonym">Porphyridium cruentum</name>
    <dbReference type="NCBI Taxonomy" id="35688"/>
    <lineage>
        <taxon>Eukaryota</taxon>
        <taxon>Rhodophyta</taxon>
        <taxon>Bangiophyceae</taxon>
        <taxon>Porphyridiales</taxon>
        <taxon>Porphyridiaceae</taxon>
        <taxon>Porphyridium</taxon>
    </lineage>
</organism>
<feature type="transmembrane region" description="Helical" evidence="1">
    <location>
        <begin position="74"/>
        <end position="95"/>
    </location>
</feature>
<sequence length="112" mass="11935">MSGPAGRYVAIVSFGCASVLGGQEATRESSVTAGMSQPHLLREQILLETESHPGHTSGSNLDTMHYGSALGSSVALSVMAAMLLTEWLPTLAGLMRRLPYDERNRRSAMTAK</sequence>
<dbReference type="AlphaFoldDB" id="A0A5J4Z5X4"/>
<keyword evidence="1" id="KW-0812">Transmembrane</keyword>
<comment type="caution">
    <text evidence="2">The sequence shown here is derived from an EMBL/GenBank/DDBJ whole genome shotgun (WGS) entry which is preliminary data.</text>
</comment>
<gene>
    <name evidence="2" type="ORF">FVE85_6846</name>
</gene>